<name>A0A6G0W654_APHCR</name>
<comment type="caution">
    <text evidence="1">The sequence shown here is derived from an EMBL/GenBank/DDBJ whole genome shotgun (WGS) entry which is preliminary data.</text>
</comment>
<keyword evidence="2" id="KW-1185">Reference proteome</keyword>
<dbReference type="AlphaFoldDB" id="A0A6G0W654"/>
<organism evidence="1 2">
    <name type="scientific">Aphis craccivora</name>
    <name type="common">Cowpea aphid</name>
    <dbReference type="NCBI Taxonomy" id="307492"/>
    <lineage>
        <taxon>Eukaryota</taxon>
        <taxon>Metazoa</taxon>
        <taxon>Ecdysozoa</taxon>
        <taxon>Arthropoda</taxon>
        <taxon>Hexapoda</taxon>
        <taxon>Insecta</taxon>
        <taxon>Pterygota</taxon>
        <taxon>Neoptera</taxon>
        <taxon>Paraneoptera</taxon>
        <taxon>Hemiptera</taxon>
        <taxon>Sternorrhyncha</taxon>
        <taxon>Aphidomorpha</taxon>
        <taxon>Aphidoidea</taxon>
        <taxon>Aphididae</taxon>
        <taxon>Aphidini</taxon>
        <taxon>Aphis</taxon>
        <taxon>Aphis</taxon>
    </lineage>
</organism>
<evidence type="ECO:0000313" key="2">
    <source>
        <dbReference type="Proteomes" id="UP000478052"/>
    </source>
</evidence>
<sequence>MVISLQLNFQNILTVFNLLIDN</sequence>
<dbReference type="Proteomes" id="UP000478052">
    <property type="component" value="Unassembled WGS sequence"/>
</dbReference>
<protein>
    <submittedName>
        <fullName evidence="1">Uncharacterized protein</fullName>
    </submittedName>
</protein>
<dbReference type="EMBL" id="VUJU01009057">
    <property type="protein sequence ID" value="KAF0722503.1"/>
    <property type="molecule type" value="Genomic_DNA"/>
</dbReference>
<evidence type="ECO:0000313" key="1">
    <source>
        <dbReference type="EMBL" id="KAF0722503.1"/>
    </source>
</evidence>
<accession>A0A6G0W654</accession>
<proteinExistence type="predicted"/>
<reference evidence="1 2" key="1">
    <citation type="submission" date="2019-08" db="EMBL/GenBank/DDBJ databases">
        <title>Whole genome of Aphis craccivora.</title>
        <authorList>
            <person name="Voronova N.V."/>
            <person name="Shulinski R.S."/>
            <person name="Bandarenka Y.V."/>
            <person name="Zhorov D.G."/>
            <person name="Warner D."/>
        </authorList>
    </citation>
    <scope>NUCLEOTIDE SEQUENCE [LARGE SCALE GENOMIC DNA]</scope>
    <source>
        <strain evidence="1">180601</strain>
        <tissue evidence="1">Whole Body</tissue>
    </source>
</reference>
<gene>
    <name evidence="1" type="ORF">FWK35_00039107</name>
</gene>